<dbReference type="Gene3D" id="2.40.160.20">
    <property type="match status" value="1"/>
</dbReference>
<keyword evidence="2" id="KW-1185">Reference proteome</keyword>
<accession>A0A9X1ZHD2</accession>
<comment type="caution">
    <text evidence="1">The sequence shown here is derived from an EMBL/GenBank/DDBJ whole genome shotgun (WGS) entry which is preliminary data.</text>
</comment>
<sequence length="183" mass="20566">MLTISEFMNSRYSALTCFILVFAFYTHDVKASSGIRCLGSEPNEELNVDVKVYECSYFYSFNFQNLVESVKFYPITNVGMLATPEDSSLMLGLGGGADWEILPKVNLLAEGGVYWLEDHDFGVRGVAYKDYGGPWQFFAKAGASYSIAKNWDLGYAYLHISNGGRYYVNPSYDGHSLFVNYAF</sequence>
<proteinExistence type="predicted"/>
<organism evidence="1 2">
    <name type="scientific">Shewanella gaetbuli</name>
    <dbReference type="NCBI Taxonomy" id="220752"/>
    <lineage>
        <taxon>Bacteria</taxon>
        <taxon>Pseudomonadati</taxon>
        <taxon>Pseudomonadota</taxon>
        <taxon>Gammaproteobacteria</taxon>
        <taxon>Alteromonadales</taxon>
        <taxon>Shewanellaceae</taxon>
        <taxon>Shewanella</taxon>
    </lineage>
</organism>
<evidence type="ECO:0000313" key="2">
    <source>
        <dbReference type="Proteomes" id="UP001139333"/>
    </source>
</evidence>
<keyword evidence="1" id="KW-0378">Hydrolase</keyword>
<dbReference type="EMBL" id="JAKIKP010000003">
    <property type="protein sequence ID" value="MCL1142334.1"/>
    <property type="molecule type" value="Genomic_DNA"/>
</dbReference>
<reference evidence="1" key="1">
    <citation type="submission" date="2022-01" db="EMBL/GenBank/DDBJ databases">
        <title>Whole genome-based taxonomy of the Shewanellaceae.</title>
        <authorList>
            <person name="Martin-Rodriguez A.J."/>
        </authorList>
    </citation>
    <scope>NUCLEOTIDE SEQUENCE</scope>
    <source>
        <strain evidence="1">DSM 16422</strain>
    </source>
</reference>
<dbReference type="AlphaFoldDB" id="A0A9X1ZHD2"/>
<dbReference type="InterPro" id="IPR018550">
    <property type="entry name" value="Lipid-A_deacylase-rel"/>
</dbReference>
<gene>
    <name evidence="1" type="ORF">L2672_06450</name>
</gene>
<protein>
    <submittedName>
        <fullName evidence="1">Acyloxyacyl hydrolase</fullName>
    </submittedName>
</protein>
<evidence type="ECO:0000313" key="1">
    <source>
        <dbReference type="EMBL" id="MCL1142334.1"/>
    </source>
</evidence>
<dbReference type="RefSeq" id="WP_248995010.1">
    <property type="nucleotide sequence ID" value="NZ_JAKIKP010000003.1"/>
</dbReference>
<dbReference type="Pfam" id="PF09411">
    <property type="entry name" value="PagL"/>
    <property type="match status" value="1"/>
</dbReference>
<dbReference type="Proteomes" id="UP001139333">
    <property type="component" value="Unassembled WGS sequence"/>
</dbReference>
<name>A0A9X1ZHD2_9GAMM</name>
<dbReference type="GO" id="GO:0016787">
    <property type="term" value="F:hydrolase activity"/>
    <property type="evidence" value="ECO:0007669"/>
    <property type="project" value="UniProtKB-KW"/>
</dbReference>